<evidence type="ECO:0000256" key="3">
    <source>
        <dbReference type="ARBA" id="ARBA00022771"/>
    </source>
</evidence>
<dbReference type="EMBL" id="DQ991501">
    <property type="protein sequence ID" value="ABK54276.1"/>
    <property type="molecule type" value="Genomic_DNA"/>
</dbReference>
<dbReference type="GO" id="GO:0071456">
    <property type="term" value="P:cellular response to hypoxia"/>
    <property type="evidence" value="ECO:0007669"/>
    <property type="project" value="TreeGrafter"/>
</dbReference>
<keyword evidence="7" id="KW-0560">Oxidoreductase</keyword>
<feature type="compositionally biased region" description="Basic residues" evidence="10">
    <location>
        <begin position="795"/>
        <end position="804"/>
    </location>
</feature>
<organism evidence="12">
    <name type="scientific">Branchiostoma belcheri</name>
    <name type="common">Amphioxus</name>
    <dbReference type="NCBI Taxonomy" id="7741"/>
    <lineage>
        <taxon>Eukaryota</taxon>
        <taxon>Metazoa</taxon>
        <taxon>Chordata</taxon>
        <taxon>Cephalochordata</taxon>
        <taxon>Leptocardii</taxon>
        <taxon>Amphioxiformes</taxon>
        <taxon>Branchiostomatidae</taxon>
        <taxon>Branchiostoma</taxon>
    </lineage>
</organism>
<keyword evidence="5" id="KW-0847">Vitamin C</keyword>
<dbReference type="Pfam" id="PF01753">
    <property type="entry name" value="zf-MYND"/>
    <property type="match status" value="1"/>
</dbReference>
<evidence type="ECO:0000256" key="8">
    <source>
        <dbReference type="PROSITE-ProRule" id="PRU00134"/>
    </source>
</evidence>
<dbReference type="InterPro" id="IPR044862">
    <property type="entry name" value="Pro_4_hyd_alph_FE2OG_OXY"/>
</dbReference>
<evidence type="ECO:0000256" key="1">
    <source>
        <dbReference type="ARBA" id="ARBA00001961"/>
    </source>
</evidence>
<evidence type="ECO:0000256" key="9">
    <source>
        <dbReference type="SAM" id="Coils"/>
    </source>
</evidence>
<accession>A0MM13</accession>
<keyword evidence="9" id="KW-0175">Coiled coil</keyword>
<sequence length="804" mass="90464">MVHQQTATPQGSHTIHIMPCSTAQEEMLVENCPSVNRRSVVDFLEREVQELDRAMGLFTVLIDMVNPQSPKMAASNPEVTDICAVCGAKSNLKRCSRCQGVWYCSSEHQSQNWKQHKKICRAKSAAQSVQSDTQSAAGKGHVSQSAVDLLEREFDERPLKPIEPCQTRTKDLDDVARHSVGRLRQDGFCVLDGLLDDDQIDRILEDVRRVDGSGGMKAGELAGGRTSGDDREKRTKSAVRGDRIIWLQGTEPDYPNIGTLINFIDTLVGKFNRYLEGETVIKGRTKTQGGNLRLFPGDKDPYLDIAPLANRLLLFWSDRRNPHEVQPANDMRYAITVWYYDAVEREQARMDKVHEDMAKIRGDIALLELEVAKAEKERVASELEKKSKSAVEKLSDEELQPFRSVYAQTVRADSCMELTWHGRAHSRHDDFPHITTRRKVSTGLYCCFCHRNRTRLRIVQMKAMINLVTSIMMPKKMVENYVITQTSNYAPDSNVLPHDNKKTMSIEKEILFRFLDAPLFLEIIGPPALGNGTTFTTTVQKVSLAHTQWAFAYPSWPSFFMTITIQSVEFAERDVWFVAGHCFVVTPWMSHGFLPAIQVNGQTGLPPSPPHKRQNLSTESPTAATAGSPGSTTGAAQSRPTARLPGITRKDSDFVSGGKGPEMETQTDKTKQVRKKSRSPRRRKKMNSWHSWPDVDSPDRMFPDIMCMDSKEGRGVSQVPGDMKHGKQTKLPQLTVNNTHADSIKSPPVTKKAKKDKHNSASNDNRVAATAFRKHKPRSDPTAPGPWYKLENIPKNRRGQYNKM</sequence>
<reference evidence="12" key="1">
    <citation type="journal article" date="2010" name="Genes Genet. Syst.">
        <title>Comparative genomic analysis reveals the evolutionary conservation of Pax gene family.</title>
        <authorList>
            <person name="Wang W."/>
            <person name="Zhong J."/>
            <person name="Wang Y.-Q."/>
        </authorList>
    </citation>
    <scope>NUCLEOTIDE SEQUENCE</scope>
</reference>
<dbReference type="PROSITE" id="PS01360">
    <property type="entry name" value="ZF_MYND_1"/>
    <property type="match status" value="1"/>
</dbReference>
<dbReference type="InterPro" id="IPR002893">
    <property type="entry name" value="Znf_MYND"/>
</dbReference>
<feature type="region of interest" description="Disordered" evidence="10">
    <location>
        <begin position="713"/>
        <end position="804"/>
    </location>
</feature>
<keyword evidence="3 8" id="KW-0863">Zinc-finger</keyword>
<feature type="compositionally biased region" description="Low complexity" evidence="10">
    <location>
        <begin position="620"/>
        <end position="636"/>
    </location>
</feature>
<dbReference type="GO" id="GO:0031543">
    <property type="term" value="F:peptidyl-proline dioxygenase activity"/>
    <property type="evidence" value="ECO:0007669"/>
    <property type="project" value="TreeGrafter"/>
</dbReference>
<keyword evidence="2" id="KW-0479">Metal-binding</keyword>
<dbReference type="Gene3D" id="6.10.140.2220">
    <property type="match status" value="1"/>
</dbReference>
<dbReference type="SUPFAM" id="SSF144232">
    <property type="entry name" value="HIT/MYND zinc finger-like"/>
    <property type="match status" value="1"/>
</dbReference>
<feature type="compositionally biased region" description="Gly residues" evidence="10">
    <location>
        <begin position="214"/>
        <end position="226"/>
    </location>
</feature>
<feature type="coiled-coil region" evidence="9">
    <location>
        <begin position="357"/>
        <end position="400"/>
    </location>
</feature>
<evidence type="ECO:0000256" key="7">
    <source>
        <dbReference type="ARBA" id="ARBA00023002"/>
    </source>
</evidence>
<evidence type="ECO:0000256" key="2">
    <source>
        <dbReference type="ARBA" id="ARBA00022723"/>
    </source>
</evidence>
<feature type="region of interest" description="Disordered" evidence="10">
    <location>
        <begin position="601"/>
        <end position="695"/>
    </location>
</feature>
<evidence type="ECO:0000256" key="5">
    <source>
        <dbReference type="ARBA" id="ARBA00022896"/>
    </source>
</evidence>
<feature type="domain" description="MYND-type" evidence="11">
    <location>
        <begin position="83"/>
        <end position="120"/>
    </location>
</feature>
<dbReference type="GO" id="GO:0008270">
    <property type="term" value="F:zinc ion binding"/>
    <property type="evidence" value="ECO:0007669"/>
    <property type="project" value="UniProtKB-KW"/>
</dbReference>
<evidence type="ECO:0000259" key="11">
    <source>
        <dbReference type="PROSITE" id="PS50865"/>
    </source>
</evidence>
<name>A0MM13_BRABE</name>
<dbReference type="InterPro" id="IPR006620">
    <property type="entry name" value="Pro_4_hyd_alph"/>
</dbReference>
<dbReference type="PANTHER" id="PTHR12907">
    <property type="entry name" value="EGL NINE HOMOLOG-RELATED"/>
    <property type="match status" value="1"/>
</dbReference>
<proteinExistence type="predicted"/>
<protein>
    <submittedName>
        <fullName evidence="12">Egln3</fullName>
    </submittedName>
</protein>
<feature type="compositionally biased region" description="Basic and acidic residues" evidence="10">
    <location>
        <begin position="227"/>
        <end position="236"/>
    </location>
</feature>
<dbReference type="PANTHER" id="PTHR12907:SF26">
    <property type="entry name" value="HIF PROLYL HYDROXYLASE, ISOFORM C"/>
    <property type="match status" value="1"/>
</dbReference>
<dbReference type="InterPro" id="IPR051559">
    <property type="entry name" value="HIF_prolyl_hydroxylases"/>
</dbReference>
<feature type="compositionally biased region" description="Basic residues" evidence="10">
    <location>
        <begin position="672"/>
        <end position="687"/>
    </location>
</feature>
<evidence type="ECO:0000256" key="10">
    <source>
        <dbReference type="SAM" id="MobiDB-lite"/>
    </source>
</evidence>
<dbReference type="AlphaFoldDB" id="A0MM13"/>
<keyword evidence="4" id="KW-0862">Zinc</keyword>
<dbReference type="GO" id="GO:0008198">
    <property type="term" value="F:ferrous iron binding"/>
    <property type="evidence" value="ECO:0007669"/>
    <property type="project" value="TreeGrafter"/>
</dbReference>
<evidence type="ECO:0000256" key="4">
    <source>
        <dbReference type="ARBA" id="ARBA00022833"/>
    </source>
</evidence>
<dbReference type="PROSITE" id="PS50865">
    <property type="entry name" value="ZF_MYND_2"/>
    <property type="match status" value="1"/>
</dbReference>
<keyword evidence="6" id="KW-0223">Dioxygenase</keyword>
<dbReference type="GO" id="GO:0031418">
    <property type="term" value="F:L-ascorbic acid binding"/>
    <property type="evidence" value="ECO:0007669"/>
    <property type="project" value="UniProtKB-KW"/>
</dbReference>
<comment type="cofactor">
    <cofactor evidence="1">
        <name>L-ascorbate</name>
        <dbReference type="ChEBI" id="CHEBI:38290"/>
    </cofactor>
</comment>
<feature type="region of interest" description="Disordered" evidence="10">
    <location>
        <begin position="214"/>
        <end position="236"/>
    </location>
</feature>
<dbReference type="Pfam" id="PF13640">
    <property type="entry name" value="2OG-FeII_Oxy_3"/>
    <property type="match status" value="1"/>
</dbReference>
<feature type="compositionally biased region" description="Polar residues" evidence="10">
    <location>
        <begin position="730"/>
        <end position="741"/>
    </location>
</feature>
<dbReference type="Gene3D" id="2.60.120.620">
    <property type="entry name" value="q2cbj1_9rhob like domain"/>
    <property type="match status" value="2"/>
</dbReference>
<evidence type="ECO:0000313" key="12">
    <source>
        <dbReference type="EMBL" id="ABK54276.1"/>
    </source>
</evidence>
<dbReference type="SMART" id="SM00702">
    <property type="entry name" value="P4Hc"/>
    <property type="match status" value="1"/>
</dbReference>
<evidence type="ECO:0000256" key="6">
    <source>
        <dbReference type="ARBA" id="ARBA00022964"/>
    </source>
</evidence>